<dbReference type="InterPro" id="IPR017907">
    <property type="entry name" value="Znf_RING_CS"/>
</dbReference>
<organism evidence="5 6">
    <name type="scientific">Otus sunia</name>
    <name type="common">Oriental scops-owl</name>
    <dbReference type="NCBI Taxonomy" id="257818"/>
    <lineage>
        <taxon>Eukaryota</taxon>
        <taxon>Metazoa</taxon>
        <taxon>Chordata</taxon>
        <taxon>Craniata</taxon>
        <taxon>Vertebrata</taxon>
        <taxon>Euteleostomi</taxon>
        <taxon>Archelosauria</taxon>
        <taxon>Archosauria</taxon>
        <taxon>Dinosauria</taxon>
        <taxon>Saurischia</taxon>
        <taxon>Theropoda</taxon>
        <taxon>Coelurosauria</taxon>
        <taxon>Aves</taxon>
        <taxon>Neognathae</taxon>
        <taxon>Neoaves</taxon>
        <taxon>Telluraves</taxon>
        <taxon>Strigiformes</taxon>
        <taxon>Strigidae</taxon>
        <taxon>Otus</taxon>
    </lineage>
</organism>
<keyword evidence="1" id="KW-0479">Metal-binding</keyword>
<evidence type="ECO:0000256" key="3">
    <source>
        <dbReference type="ARBA" id="ARBA00022833"/>
    </source>
</evidence>
<evidence type="ECO:0000256" key="2">
    <source>
        <dbReference type="ARBA" id="ARBA00022771"/>
    </source>
</evidence>
<dbReference type="InterPro" id="IPR027370">
    <property type="entry name" value="Znf-RING_euk"/>
</dbReference>
<reference evidence="5" key="2">
    <citation type="submission" date="2025-09" db="UniProtKB">
        <authorList>
            <consortium name="Ensembl"/>
        </authorList>
    </citation>
    <scope>IDENTIFICATION</scope>
</reference>
<dbReference type="PROSITE" id="PS00518">
    <property type="entry name" value="ZF_RING_1"/>
    <property type="match status" value="1"/>
</dbReference>
<keyword evidence="2" id="KW-0863">Zinc-finger</keyword>
<protein>
    <recommendedName>
        <fullName evidence="4">Zinc finger RING-type eukaryotic domain-containing protein</fullName>
    </recommendedName>
</protein>
<evidence type="ECO:0000256" key="1">
    <source>
        <dbReference type="ARBA" id="ARBA00022723"/>
    </source>
</evidence>
<dbReference type="Proteomes" id="UP000694552">
    <property type="component" value="Unplaced"/>
</dbReference>
<dbReference type="Pfam" id="PF13445">
    <property type="entry name" value="zf-RING_UBOX"/>
    <property type="match status" value="1"/>
</dbReference>
<evidence type="ECO:0000259" key="4">
    <source>
        <dbReference type="Pfam" id="PF13445"/>
    </source>
</evidence>
<name>A0A8C8BBF3_9STRI</name>
<evidence type="ECO:0000313" key="5">
    <source>
        <dbReference type="Ensembl" id="ENSOSUP00000015217.1"/>
    </source>
</evidence>
<reference evidence="5" key="1">
    <citation type="submission" date="2025-08" db="UniProtKB">
        <authorList>
            <consortium name="Ensembl"/>
        </authorList>
    </citation>
    <scope>IDENTIFICATION</scope>
</reference>
<dbReference type="InterPro" id="IPR013083">
    <property type="entry name" value="Znf_RING/FYVE/PHD"/>
</dbReference>
<dbReference type="Ensembl" id="ENSOSUT00000015731.1">
    <property type="protein sequence ID" value="ENSOSUP00000015217.1"/>
    <property type="gene ID" value="ENSOSUG00000010857.1"/>
</dbReference>
<evidence type="ECO:0000313" key="6">
    <source>
        <dbReference type="Proteomes" id="UP000694552"/>
    </source>
</evidence>
<accession>A0A8C8BBF3</accession>
<dbReference type="SUPFAM" id="SSF57850">
    <property type="entry name" value="RING/U-box"/>
    <property type="match status" value="1"/>
</dbReference>
<keyword evidence="3" id="KW-0862">Zinc</keyword>
<proteinExistence type="predicted"/>
<keyword evidence="6" id="KW-1185">Reference proteome</keyword>
<sequence length="61" mass="6653">MGSHLPPQQRPEPPLVLQLPVSLPCGHTFCKKCLERDRAAESRCVLCKEEGSAAAGQLLRV</sequence>
<dbReference type="Gene3D" id="3.30.40.10">
    <property type="entry name" value="Zinc/RING finger domain, C3HC4 (zinc finger)"/>
    <property type="match status" value="1"/>
</dbReference>
<feature type="domain" description="Zinc finger RING-type eukaryotic" evidence="4">
    <location>
        <begin position="19"/>
        <end position="47"/>
    </location>
</feature>
<dbReference type="GO" id="GO:0008270">
    <property type="term" value="F:zinc ion binding"/>
    <property type="evidence" value="ECO:0007669"/>
    <property type="project" value="UniProtKB-KW"/>
</dbReference>
<dbReference type="AlphaFoldDB" id="A0A8C8BBF3"/>